<keyword evidence="3" id="KW-0325">Glycoprotein</keyword>
<feature type="domain" description="Kazal-like" evidence="5">
    <location>
        <begin position="167"/>
        <end position="235"/>
    </location>
</feature>
<feature type="region of interest" description="Disordered" evidence="4">
    <location>
        <begin position="247"/>
        <end position="268"/>
    </location>
</feature>
<evidence type="ECO:0000256" key="2">
    <source>
        <dbReference type="ARBA" id="ARBA00023157"/>
    </source>
</evidence>
<feature type="region of interest" description="Disordered" evidence="4">
    <location>
        <begin position="327"/>
        <end position="346"/>
    </location>
</feature>
<dbReference type="GO" id="GO:0005509">
    <property type="term" value="F:calcium ion binding"/>
    <property type="evidence" value="ECO:0007669"/>
    <property type="project" value="TreeGrafter"/>
</dbReference>
<feature type="domain" description="Kazal-like" evidence="5">
    <location>
        <begin position="27"/>
        <end position="79"/>
    </location>
</feature>
<evidence type="ECO:0000256" key="4">
    <source>
        <dbReference type="SAM" id="MobiDB-lite"/>
    </source>
</evidence>
<evidence type="ECO:0000256" key="3">
    <source>
        <dbReference type="ARBA" id="ARBA00023180"/>
    </source>
</evidence>
<evidence type="ECO:0000256" key="1">
    <source>
        <dbReference type="ARBA" id="ARBA00022729"/>
    </source>
</evidence>
<dbReference type="PROSITE" id="PS51465">
    <property type="entry name" value="KAZAL_2"/>
    <property type="match status" value="2"/>
</dbReference>
<dbReference type="CDD" id="cd00104">
    <property type="entry name" value="KAZAL_FS"/>
    <property type="match status" value="2"/>
</dbReference>
<dbReference type="AlphaFoldDB" id="E4Y4C6"/>
<sequence>MKKKFVDFKLSCPDEQKAIAAAYAGIARERTECLRGCTLNLLPVCGTDGNSYPNSCVLTERKCSSSPDLQILHHGFCHRTVHNDDYDEYMQQKDPNWNNDLPDYDSPLFRVNDNNVLTVNVDYENEFENDQLFLFDAALESSEYDEEEEIETTTDLQTTQASTIAAATQNPKCVDAYPKFIDGKFEKCPSSKENYKPVCGSDEITYFNECHFTSTICFTPEKSEIEIVHDGVCKSDPFHAFHEALESKRKTQTGTGLDRSGGDARRIKMEKATARREKRLQHRQNRKNGIKKQIIVSARSNIVNQDENTDEVKSEKQLSRYEKRVAWRRQRKNNKKPTSSTPMLFDVGVPAEPLNELDEKFPDLCSEIDCEDFAEPSAAICGRVKNMSEKELTGKIWSFRSRCFFKRKRCHLIKKSQQIFAAEIRKQKNSLEKSGKEEDAIKIKFNKSGSRLKRVNCDTGELFQKNETPEKPEEDFSESEFENY</sequence>
<evidence type="ECO:0000259" key="5">
    <source>
        <dbReference type="PROSITE" id="PS51465"/>
    </source>
</evidence>
<dbReference type="PANTHER" id="PTHR13866:SF29">
    <property type="entry name" value="FOLLISTATIN"/>
    <property type="match status" value="1"/>
</dbReference>
<dbReference type="Proteomes" id="UP000011014">
    <property type="component" value="Unassembled WGS sequence"/>
</dbReference>
<gene>
    <name evidence="6" type="ORF">GSOID_T00018396001</name>
</gene>
<dbReference type="Gene3D" id="3.30.60.30">
    <property type="match status" value="2"/>
</dbReference>
<dbReference type="Pfam" id="PF07648">
    <property type="entry name" value="Kazal_2"/>
    <property type="match status" value="2"/>
</dbReference>
<dbReference type="InterPro" id="IPR002350">
    <property type="entry name" value="Kazal_dom"/>
</dbReference>
<dbReference type="GO" id="GO:0005518">
    <property type="term" value="F:collagen binding"/>
    <property type="evidence" value="ECO:0007669"/>
    <property type="project" value="TreeGrafter"/>
</dbReference>
<dbReference type="SMART" id="SM00280">
    <property type="entry name" value="KAZAL"/>
    <property type="match status" value="2"/>
</dbReference>
<dbReference type="EMBL" id="FN654277">
    <property type="protein sequence ID" value="CBY30524.1"/>
    <property type="molecule type" value="Genomic_DNA"/>
</dbReference>
<feature type="compositionally biased region" description="Acidic residues" evidence="4">
    <location>
        <begin position="472"/>
        <end position="484"/>
    </location>
</feature>
<dbReference type="GO" id="GO:0050840">
    <property type="term" value="F:extracellular matrix binding"/>
    <property type="evidence" value="ECO:0007669"/>
    <property type="project" value="TreeGrafter"/>
</dbReference>
<organism evidence="6">
    <name type="scientific">Oikopleura dioica</name>
    <name type="common">Tunicate</name>
    <dbReference type="NCBI Taxonomy" id="34765"/>
    <lineage>
        <taxon>Eukaryota</taxon>
        <taxon>Metazoa</taxon>
        <taxon>Chordata</taxon>
        <taxon>Tunicata</taxon>
        <taxon>Appendicularia</taxon>
        <taxon>Copelata</taxon>
        <taxon>Oikopleuridae</taxon>
        <taxon>Oikopleura</taxon>
    </lineage>
</organism>
<protein>
    <recommendedName>
        <fullName evidence="5">Kazal-like domain-containing protein</fullName>
    </recommendedName>
</protein>
<dbReference type="InterPro" id="IPR036058">
    <property type="entry name" value="Kazal_dom_sf"/>
</dbReference>
<evidence type="ECO:0000313" key="6">
    <source>
        <dbReference type="EMBL" id="CBY30524.1"/>
    </source>
</evidence>
<feature type="region of interest" description="Disordered" evidence="4">
    <location>
        <begin position="460"/>
        <end position="484"/>
    </location>
</feature>
<accession>E4Y4C6</accession>
<reference evidence="6" key="1">
    <citation type="journal article" date="2010" name="Science">
        <title>Plasticity of animal genome architecture unmasked by rapid evolution of a pelagic tunicate.</title>
        <authorList>
            <person name="Denoeud F."/>
            <person name="Henriet S."/>
            <person name="Mungpakdee S."/>
            <person name="Aury J.M."/>
            <person name="Da Silva C."/>
            <person name="Brinkmann H."/>
            <person name="Mikhaleva J."/>
            <person name="Olsen L.C."/>
            <person name="Jubin C."/>
            <person name="Canestro C."/>
            <person name="Bouquet J.M."/>
            <person name="Danks G."/>
            <person name="Poulain J."/>
            <person name="Campsteijn C."/>
            <person name="Adamski M."/>
            <person name="Cross I."/>
            <person name="Yadetie F."/>
            <person name="Muffato M."/>
            <person name="Louis A."/>
            <person name="Butcher S."/>
            <person name="Tsagkogeorga G."/>
            <person name="Konrad A."/>
            <person name="Singh S."/>
            <person name="Jensen M.F."/>
            <person name="Cong E.H."/>
            <person name="Eikeseth-Otteraa H."/>
            <person name="Noel B."/>
            <person name="Anthouard V."/>
            <person name="Porcel B.M."/>
            <person name="Kachouri-Lafond R."/>
            <person name="Nishino A."/>
            <person name="Ugolini M."/>
            <person name="Chourrout P."/>
            <person name="Nishida H."/>
            <person name="Aasland R."/>
            <person name="Huzurbazar S."/>
            <person name="Westhof E."/>
            <person name="Delsuc F."/>
            <person name="Lehrach H."/>
            <person name="Reinhardt R."/>
            <person name="Weissenbach J."/>
            <person name="Roy S.W."/>
            <person name="Artiguenave F."/>
            <person name="Postlethwait J.H."/>
            <person name="Manak J.R."/>
            <person name="Thompson E.M."/>
            <person name="Jaillon O."/>
            <person name="Du Pasquier L."/>
            <person name="Boudinot P."/>
            <person name="Liberles D.A."/>
            <person name="Volff J.N."/>
            <person name="Philippe H."/>
            <person name="Lenhard B."/>
            <person name="Roest Crollius H."/>
            <person name="Wincker P."/>
            <person name="Chourrout D."/>
        </authorList>
    </citation>
    <scope>NUCLEOTIDE SEQUENCE [LARGE SCALE GENOMIC DNA]</scope>
</reference>
<name>E4Y4C6_OIKDI</name>
<proteinExistence type="predicted"/>
<dbReference type="GO" id="GO:0005615">
    <property type="term" value="C:extracellular space"/>
    <property type="evidence" value="ECO:0007669"/>
    <property type="project" value="TreeGrafter"/>
</dbReference>
<dbReference type="SUPFAM" id="SSF100895">
    <property type="entry name" value="Kazal-type serine protease inhibitors"/>
    <property type="match status" value="2"/>
</dbReference>
<keyword evidence="2" id="KW-1015">Disulfide bond</keyword>
<keyword evidence="1" id="KW-0732">Signal</keyword>
<dbReference type="PANTHER" id="PTHR13866">
    <property type="entry name" value="SPARC OSTEONECTIN"/>
    <property type="match status" value="1"/>
</dbReference>